<dbReference type="InterPro" id="IPR036397">
    <property type="entry name" value="RNaseH_sf"/>
</dbReference>
<accession>A0AAU9U1C8</accession>
<dbReference type="Gene3D" id="3.30.420.10">
    <property type="entry name" value="Ribonuclease H-like superfamily/Ribonuclease H"/>
    <property type="match status" value="1"/>
</dbReference>
<name>A0AAU9U1C8_EUPED</name>
<evidence type="ECO:0000313" key="2">
    <source>
        <dbReference type="Proteomes" id="UP001153954"/>
    </source>
</evidence>
<organism evidence="1 2">
    <name type="scientific">Euphydryas editha</name>
    <name type="common">Edith's checkerspot</name>
    <dbReference type="NCBI Taxonomy" id="104508"/>
    <lineage>
        <taxon>Eukaryota</taxon>
        <taxon>Metazoa</taxon>
        <taxon>Ecdysozoa</taxon>
        <taxon>Arthropoda</taxon>
        <taxon>Hexapoda</taxon>
        <taxon>Insecta</taxon>
        <taxon>Pterygota</taxon>
        <taxon>Neoptera</taxon>
        <taxon>Endopterygota</taxon>
        <taxon>Lepidoptera</taxon>
        <taxon>Glossata</taxon>
        <taxon>Ditrysia</taxon>
        <taxon>Papilionoidea</taxon>
        <taxon>Nymphalidae</taxon>
        <taxon>Nymphalinae</taxon>
        <taxon>Euphydryas</taxon>
    </lineage>
</organism>
<reference evidence="1" key="1">
    <citation type="submission" date="2022-03" db="EMBL/GenBank/DDBJ databases">
        <authorList>
            <person name="Tunstrom K."/>
        </authorList>
    </citation>
    <scope>NUCLEOTIDE SEQUENCE</scope>
</reference>
<dbReference type="PANTHER" id="PTHR47326:SF1">
    <property type="entry name" value="HTH PSQ-TYPE DOMAIN-CONTAINING PROTEIN"/>
    <property type="match status" value="1"/>
</dbReference>
<dbReference type="PANTHER" id="PTHR47326">
    <property type="entry name" value="TRANSPOSABLE ELEMENT TC3 TRANSPOSASE-LIKE PROTEIN"/>
    <property type="match status" value="1"/>
</dbReference>
<proteinExistence type="predicted"/>
<evidence type="ECO:0000313" key="1">
    <source>
        <dbReference type="EMBL" id="CAH2091893.1"/>
    </source>
</evidence>
<protein>
    <recommendedName>
        <fullName evidence="3">Transposase</fullName>
    </recommendedName>
</protein>
<comment type="caution">
    <text evidence="1">The sequence shown here is derived from an EMBL/GenBank/DDBJ whole genome shotgun (WGS) entry which is preliminary data.</text>
</comment>
<keyword evidence="2" id="KW-1185">Reference proteome</keyword>
<evidence type="ECO:0008006" key="3">
    <source>
        <dbReference type="Google" id="ProtNLM"/>
    </source>
</evidence>
<dbReference type="AlphaFoldDB" id="A0AAU9U1C8"/>
<gene>
    <name evidence="1" type="ORF">EEDITHA_LOCUS7709</name>
</gene>
<dbReference type="GO" id="GO:0003676">
    <property type="term" value="F:nucleic acid binding"/>
    <property type="evidence" value="ECO:0007669"/>
    <property type="project" value="InterPro"/>
</dbReference>
<dbReference type="Proteomes" id="UP001153954">
    <property type="component" value="Unassembled WGS sequence"/>
</dbReference>
<dbReference type="EMBL" id="CAKOGL010000011">
    <property type="protein sequence ID" value="CAH2091893.1"/>
    <property type="molecule type" value="Genomic_DNA"/>
</dbReference>
<sequence>MANADEPRREMMEDIVNRKNFGDKKFHSETSLEKFGEENEEEVTIRSKDPGTTVHRVLKTNKFHPYHIRRVQALQPRDYNARLFFCRQMLAKIEQDPQFFDKILWSDESTLKKDGYFNMHNLHSWQLSHPHLMREERSQYQFKINYWTGILNGKIIGPFELPGNLSGQSYLNFLQNDLPNLMEEVPEEVRQSHWLQNDGCPAHYAANVRVYLNATYPNKRIGRLGPVLWPPRSPDLNPLDFFYWGCLKEQVYFKPISSLEELRSCVQEAASKITERHYARLLRISFIRCRACIRVGGRQFEHLL</sequence>